<keyword evidence="2 5" id="KW-0808">Transferase</keyword>
<dbReference type="UniPathway" id="UPA00538">
    <property type="reaction ID" value="UER00592"/>
</dbReference>
<dbReference type="Gene3D" id="3.30.930.10">
    <property type="entry name" value="Bira Bifunctional Protein, Domain 2"/>
    <property type="match status" value="1"/>
</dbReference>
<dbReference type="GO" id="GO:0033819">
    <property type="term" value="F:lipoyl(octanoyl) transferase activity"/>
    <property type="evidence" value="ECO:0007669"/>
    <property type="project" value="UniProtKB-EC"/>
</dbReference>
<accession>A0A1G7Q152</accession>
<feature type="binding site" evidence="5 8">
    <location>
        <begin position="157"/>
        <end position="159"/>
    </location>
    <ligand>
        <name>substrate</name>
    </ligand>
</feature>
<dbReference type="NCBIfam" id="NF010925">
    <property type="entry name" value="PRK14345.1"/>
    <property type="match status" value="1"/>
</dbReference>
<evidence type="ECO:0000256" key="3">
    <source>
        <dbReference type="ARBA" id="ARBA00023315"/>
    </source>
</evidence>
<dbReference type="SUPFAM" id="SSF55681">
    <property type="entry name" value="Class II aaRS and biotin synthetases"/>
    <property type="match status" value="1"/>
</dbReference>
<feature type="binding site" evidence="5 8">
    <location>
        <begin position="144"/>
        <end position="146"/>
    </location>
    <ligand>
        <name>substrate</name>
    </ligand>
</feature>
<comment type="pathway">
    <text evidence="1 5 6">Protein modification; protein lipoylation via endogenous pathway; protein N(6)-(lipoyl)lysine from octanoyl-[acyl-carrier-protein]: step 1/2.</text>
</comment>
<dbReference type="GO" id="GO:0009249">
    <property type="term" value="P:protein lipoylation"/>
    <property type="evidence" value="ECO:0007669"/>
    <property type="project" value="InterPro"/>
</dbReference>
<dbReference type="HAMAP" id="MF_00013">
    <property type="entry name" value="LipB"/>
    <property type="match status" value="1"/>
</dbReference>
<evidence type="ECO:0000259" key="10">
    <source>
        <dbReference type="PROSITE" id="PS51733"/>
    </source>
</evidence>
<dbReference type="PANTHER" id="PTHR10993:SF7">
    <property type="entry name" value="LIPOYLTRANSFERASE 2, MITOCHONDRIAL-RELATED"/>
    <property type="match status" value="1"/>
</dbReference>
<dbReference type="AlphaFoldDB" id="A0A1G7Q152"/>
<dbReference type="PROSITE" id="PS01313">
    <property type="entry name" value="LIPB"/>
    <property type="match status" value="1"/>
</dbReference>
<dbReference type="EC" id="2.3.1.181" evidence="5 6"/>
<dbReference type="PIRSF" id="PIRSF016262">
    <property type="entry name" value="LPLase"/>
    <property type="match status" value="1"/>
</dbReference>
<organism evidence="11 12">
    <name type="scientific">Thermoanaerobacter thermohydrosulfuricus</name>
    <name type="common">Clostridium thermohydrosulfuricum</name>
    <dbReference type="NCBI Taxonomy" id="1516"/>
    <lineage>
        <taxon>Bacteria</taxon>
        <taxon>Bacillati</taxon>
        <taxon>Bacillota</taxon>
        <taxon>Clostridia</taxon>
        <taxon>Thermoanaerobacterales</taxon>
        <taxon>Thermoanaerobacteraceae</taxon>
        <taxon>Thermoanaerobacter</taxon>
    </lineage>
</organism>
<keyword evidence="5" id="KW-0963">Cytoplasm</keyword>
<sequence>MLRKGEVLKLGIVPYMEGKEIQLKAFERVKKGETDGILILLQHPPVYTIGVSGGFDENILVPLEELMKKAELYKVERGGKITFHGPGQIVAYPIFNLAKWQKDVHLFAYKLEETIIKLLEEYGIKAGRKPKYTGVWVGDEKICAIGIAVRRWITWHGIAFNVNTDLSYFGLINACGITEFGVTSMQKLGINEDIEKVKEKMVDKFSEVFGIHFNEITLDRLAVIDNAKA</sequence>
<feature type="domain" description="BPL/LPL catalytic" evidence="10">
    <location>
        <begin position="32"/>
        <end position="213"/>
    </location>
</feature>
<dbReference type="InterPro" id="IPR000544">
    <property type="entry name" value="Octanoyltransferase"/>
</dbReference>
<dbReference type="Proteomes" id="UP000183404">
    <property type="component" value="Unassembled WGS sequence"/>
</dbReference>
<feature type="active site" description="Acyl-thioester intermediate" evidence="5 7">
    <location>
        <position position="175"/>
    </location>
</feature>
<dbReference type="PANTHER" id="PTHR10993">
    <property type="entry name" value="OCTANOYLTRANSFERASE"/>
    <property type="match status" value="1"/>
</dbReference>
<reference evidence="11 12" key="1">
    <citation type="submission" date="2016-10" db="EMBL/GenBank/DDBJ databases">
        <authorList>
            <person name="de Groot N.N."/>
        </authorList>
    </citation>
    <scope>NUCLEOTIDE SEQUENCE [LARGE SCALE GENOMIC DNA]</scope>
    <source>
        <strain evidence="11 12">DSM 569</strain>
    </source>
</reference>
<comment type="similarity">
    <text evidence="5 6">Belongs to the LipB family.</text>
</comment>
<evidence type="ECO:0000256" key="1">
    <source>
        <dbReference type="ARBA" id="ARBA00004821"/>
    </source>
</evidence>
<comment type="subcellular location">
    <subcellularLocation>
        <location evidence="5">Cytoplasm</location>
    </subcellularLocation>
</comment>
<dbReference type="EMBL" id="FNBS01000031">
    <property type="protein sequence ID" value="SDF92224.1"/>
    <property type="molecule type" value="Genomic_DNA"/>
</dbReference>
<evidence type="ECO:0000256" key="9">
    <source>
        <dbReference type="PIRSR" id="PIRSR016262-3"/>
    </source>
</evidence>
<dbReference type="PROSITE" id="PS51733">
    <property type="entry name" value="BPL_LPL_CATALYTIC"/>
    <property type="match status" value="1"/>
</dbReference>
<feature type="site" description="Lowers pKa of active site Cys" evidence="5 9">
    <location>
        <position position="141"/>
    </location>
</feature>
<evidence type="ECO:0000256" key="7">
    <source>
        <dbReference type="PIRSR" id="PIRSR016262-1"/>
    </source>
</evidence>
<dbReference type="InterPro" id="IPR004143">
    <property type="entry name" value="BPL_LPL_catalytic"/>
</dbReference>
<feature type="binding site" evidence="5 8">
    <location>
        <begin position="77"/>
        <end position="84"/>
    </location>
    <ligand>
        <name>substrate</name>
    </ligand>
</feature>
<evidence type="ECO:0000313" key="11">
    <source>
        <dbReference type="EMBL" id="SDF92224.1"/>
    </source>
</evidence>
<comment type="miscellaneous">
    <text evidence="5">In the reaction, the free carboxyl group of octanoic acid is attached via an amide linkage to the epsilon-amino group of a specific lysine residue of lipoyl domains of lipoate-dependent enzymes.</text>
</comment>
<dbReference type="GO" id="GO:0005737">
    <property type="term" value="C:cytoplasm"/>
    <property type="evidence" value="ECO:0007669"/>
    <property type="project" value="UniProtKB-SubCell"/>
</dbReference>
<dbReference type="NCBIfam" id="TIGR00214">
    <property type="entry name" value="lipB"/>
    <property type="match status" value="1"/>
</dbReference>
<evidence type="ECO:0000256" key="8">
    <source>
        <dbReference type="PIRSR" id="PIRSR016262-2"/>
    </source>
</evidence>
<comment type="function">
    <text evidence="4 5 6">Catalyzes the transfer of endogenously produced octanoic acid from octanoyl-acyl-carrier-protein onto the lipoyl domains of lipoate-dependent enzymes. Lipoyl-ACP can also act as a substrate although octanoyl-ACP is likely to be the physiological substrate.</text>
</comment>
<gene>
    <name evidence="5" type="primary">lipB</name>
    <name evidence="11" type="ORF">SAMN04244560_01471</name>
</gene>
<dbReference type="CDD" id="cd16444">
    <property type="entry name" value="LipB"/>
    <property type="match status" value="1"/>
</dbReference>
<comment type="catalytic activity">
    <reaction evidence="5 6">
        <text>octanoyl-[ACP] + L-lysyl-[protein] = N(6)-octanoyl-L-lysyl-[protein] + holo-[ACP] + H(+)</text>
        <dbReference type="Rhea" id="RHEA:17665"/>
        <dbReference type="Rhea" id="RHEA-COMP:9636"/>
        <dbReference type="Rhea" id="RHEA-COMP:9685"/>
        <dbReference type="Rhea" id="RHEA-COMP:9752"/>
        <dbReference type="Rhea" id="RHEA-COMP:9928"/>
        <dbReference type="ChEBI" id="CHEBI:15378"/>
        <dbReference type="ChEBI" id="CHEBI:29969"/>
        <dbReference type="ChEBI" id="CHEBI:64479"/>
        <dbReference type="ChEBI" id="CHEBI:78463"/>
        <dbReference type="ChEBI" id="CHEBI:78809"/>
        <dbReference type="EC" id="2.3.1.181"/>
    </reaction>
</comment>
<evidence type="ECO:0000256" key="2">
    <source>
        <dbReference type="ARBA" id="ARBA00022679"/>
    </source>
</evidence>
<protein>
    <recommendedName>
        <fullName evidence="5 6">Octanoyltransferase</fullName>
        <ecNumber evidence="5 6">2.3.1.181</ecNumber>
    </recommendedName>
    <alternativeName>
        <fullName evidence="5">Lipoate-protein ligase B</fullName>
    </alternativeName>
    <alternativeName>
        <fullName evidence="5">Lipoyl/octanoyl transferase</fullName>
    </alternativeName>
    <alternativeName>
        <fullName evidence="5">Octanoyl-[acyl-carrier-protein]-protein N-octanoyltransferase</fullName>
    </alternativeName>
</protein>
<proteinExistence type="inferred from homology"/>
<dbReference type="InterPro" id="IPR045864">
    <property type="entry name" value="aa-tRNA-synth_II/BPL/LPL"/>
</dbReference>
<keyword evidence="3 5" id="KW-0012">Acyltransferase</keyword>
<evidence type="ECO:0000256" key="4">
    <source>
        <dbReference type="ARBA" id="ARBA00024732"/>
    </source>
</evidence>
<name>A0A1G7Q152_THETY</name>
<dbReference type="InterPro" id="IPR020605">
    <property type="entry name" value="Octanoyltransferase_CS"/>
</dbReference>
<dbReference type="Pfam" id="PF21948">
    <property type="entry name" value="LplA-B_cat"/>
    <property type="match status" value="1"/>
</dbReference>
<evidence type="ECO:0000313" key="12">
    <source>
        <dbReference type="Proteomes" id="UP000183404"/>
    </source>
</evidence>
<evidence type="ECO:0000256" key="6">
    <source>
        <dbReference type="PIRNR" id="PIRNR016262"/>
    </source>
</evidence>
<evidence type="ECO:0000256" key="5">
    <source>
        <dbReference type="HAMAP-Rule" id="MF_00013"/>
    </source>
</evidence>